<feature type="domain" description="F-box" evidence="1">
    <location>
        <begin position="112"/>
        <end position="157"/>
    </location>
</feature>
<dbReference type="PROSITE" id="PS50181">
    <property type="entry name" value="FBOX"/>
    <property type="match status" value="1"/>
</dbReference>
<dbReference type="WBParaSite" id="Csp11.Scaffold476.g1720.t1">
    <property type="protein sequence ID" value="Csp11.Scaffold476.g1720.t1"/>
    <property type="gene ID" value="Csp11.Scaffold476.g1720"/>
</dbReference>
<dbReference type="AlphaFoldDB" id="A0A1I7T287"/>
<evidence type="ECO:0000313" key="3">
    <source>
        <dbReference type="WBParaSite" id="Csp11.Scaffold476.g1720.t1"/>
    </source>
</evidence>
<protein>
    <submittedName>
        <fullName evidence="3">F-box domain-containing protein</fullName>
    </submittedName>
</protein>
<evidence type="ECO:0000259" key="1">
    <source>
        <dbReference type="PROSITE" id="PS50181"/>
    </source>
</evidence>
<organism evidence="2 3">
    <name type="scientific">Caenorhabditis tropicalis</name>
    <dbReference type="NCBI Taxonomy" id="1561998"/>
    <lineage>
        <taxon>Eukaryota</taxon>
        <taxon>Metazoa</taxon>
        <taxon>Ecdysozoa</taxon>
        <taxon>Nematoda</taxon>
        <taxon>Chromadorea</taxon>
        <taxon>Rhabditida</taxon>
        <taxon>Rhabditina</taxon>
        <taxon>Rhabditomorpha</taxon>
        <taxon>Rhabditoidea</taxon>
        <taxon>Rhabditidae</taxon>
        <taxon>Peloderinae</taxon>
        <taxon>Caenorhabditis</taxon>
    </lineage>
</organism>
<dbReference type="InterPro" id="IPR001810">
    <property type="entry name" value="F-box_dom"/>
</dbReference>
<proteinExistence type="predicted"/>
<dbReference type="PANTHER" id="PTHR21503">
    <property type="entry name" value="F-BOX-CONTAINING HYPOTHETICAL PROTEIN C.ELEGANS"/>
    <property type="match status" value="1"/>
</dbReference>
<dbReference type="PANTHER" id="PTHR21503:SF8">
    <property type="entry name" value="F-BOX ASSOCIATED DOMAIN-CONTAINING PROTEIN-RELATED"/>
    <property type="match status" value="1"/>
</dbReference>
<keyword evidence="2" id="KW-1185">Reference proteome</keyword>
<evidence type="ECO:0000313" key="2">
    <source>
        <dbReference type="Proteomes" id="UP000095282"/>
    </source>
</evidence>
<reference evidence="3" key="1">
    <citation type="submission" date="2016-11" db="UniProtKB">
        <authorList>
            <consortium name="WormBaseParasite"/>
        </authorList>
    </citation>
    <scope>IDENTIFICATION</scope>
</reference>
<dbReference type="Proteomes" id="UP000095282">
    <property type="component" value="Unplaced"/>
</dbReference>
<dbReference type="Pfam" id="PF00646">
    <property type="entry name" value="F-box"/>
    <property type="match status" value="1"/>
</dbReference>
<sequence length="307" mass="36069">MNRIIKWIQIKKKLEIIYETEPKTSIFKVQLKNGDMRHVVRLCATLPAHCEKNRPGIGSIRIGDTNMNCKFTFHLETNLLTLWSSLFSYPTLIDQFDAYIQDLFKKPDEPQNLKLLDLPLLVQHEILKEMKFQELLLLSTLSKRAANNIRAVRFKKMDIVWDIKEELTSTFHLLDPLGDEHEILNLRTGAACTCARCPREEVRLSVDNLHVKQILTSQRPSFLDFKGKNAVFEVEKFENEDVVTFIREWLTGGNTLESLHVSKDPITYSKRHRRYLEPLSREKILENFEAREWNPEKRPAIFKFYNP</sequence>
<name>A0A1I7T287_9PELO</name>
<accession>A0A1I7T287</accession>